<reference evidence="7 8" key="1">
    <citation type="submission" date="2016-10" db="EMBL/GenBank/DDBJ databases">
        <authorList>
            <person name="Varghese N."/>
            <person name="Submissions S."/>
        </authorList>
    </citation>
    <scope>NUCLEOTIDE SEQUENCE [LARGE SCALE GENOMIC DNA]</scope>
    <source>
        <strain evidence="7 8">LMG 22274</strain>
    </source>
</reference>
<evidence type="ECO:0000256" key="2">
    <source>
        <dbReference type="ARBA" id="ARBA00022692"/>
    </source>
</evidence>
<keyword evidence="3 5" id="KW-1133">Transmembrane helix</keyword>
<proteinExistence type="predicted"/>
<evidence type="ECO:0000256" key="1">
    <source>
        <dbReference type="ARBA" id="ARBA00004141"/>
    </source>
</evidence>
<dbReference type="InterPro" id="IPR049453">
    <property type="entry name" value="Memb_transporter_dom"/>
</dbReference>
<feature type="transmembrane region" description="Helical" evidence="5">
    <location>
        <begin position="234"/>
        <end position="255"/>
    </location>
</feature>
<feature type="transmembrane region" description="Helical" evidence="5">
    <location>
        <begin position="152"/>
        <end position="171"/>
    </location>
</feature>
<dbReference type="RefSeq" id="WP_074983102.1">
    <property type="nucleotide sequence ID" value="NZ_CADFGN010000006.1"/>
</dbReference>
<feature type="transmembrane region" description="Helical" evidence="5">
    <location>
        <begin position="261"/>
        <end position="277"/>
    </location>
</feature>
<comment type="caution">
    <text evidence="7">The sequence shown here is derived from an EMBL/GenBank/DDBJ whole genome shotgun (WGS) entry which is preliminary data.</text>
</comment>
<feature type="transmembrane region" description="Helical" evidence="5">
    <location>
        <begin position="365"/>
        <end position="383"/>
    </location>
</feature>
<evidence type="ECO:0000259" key="6">
    <source>
        <dbReference type="Pfam" id="PF13515"/>
    </source>
</evidence>
<dbReference type="AlphaFoldDB" id="A0AAQ1GEV5"/>
<feature type="transmembrane region" description="Helical" evidence="5">
    <location>
        <begin position="51"/>
        <end position="68"/>
    </location>
</feature>
<evidence type="ECO:0000256" key="3">
    <source>
        <dbReference type="ARBA" id="ARBA00022989"/>
    </source>
</evidence>
<evidence type="ECO:0000256" key="4">
    <source>
        <dbReference type="ARBA" id="ARBA00023136"/>
    </source>
</evidence>
<feature type="transmembrane region" description="Helical" evidence="5">
    <location>
        <begin position="109"/>
        <end position="140"/>
    </location>
</feature>
<name>A0AAQ1GEV5_9BURK</name>
<dbReference type="EMBL" id="FNZM01000006">
    <property type="protein sequence ID" value="SEJ58099.1"/>
    <property type="molecule type" value="Genomic_DNA"/>
</dbReference>
<feature type="domain" description="Integral membrane bound transporter" evidence="6">
    <location>
        <begin position="248"/>
        <end position="375"/>
    </location>
</feature>
<dbReference type="Proteomes" id="UP000183529">
    <property type="component" value="Unassembled WGS sequence"/>
</dbReference>
<feature type="transmembrane region" description="Helical" evidence="5">
    <location>
        <begin position="80"/>
        <end position="103"/>
    </location>
</feature>
<sequence length="389" mass="40869">MIAAACSRAVNRALLHDPEFARLRGAARSTLASLLTASLGVPWALQHHQTATLAVPAALFAMIAPLFLREARLSGWLVSLLILCGCACAAFAAAATVAAQPMWRDAGSLLVVFVGMLCQSLGARAVGAALLTLVAFYLGLYLHPVDARLTEMLTGMALATLVVAFVGRVLIPVERVEAASSRSRAAFVRGVPASVAAAKARIALALRLAADVLVTGRPSRRPLSELLAHRLHRLAWRPALVATVAALLAMLAGSALSADRAMWAVISTFVVFLGTTSHQGTRARVMKRIAGTLTGAAASVLLIGLCGHEPWLLVAATALSVFGWAYYILHAYARGVFFITMLVGLVYGQLGFAIVPLARLRIEEVLAGCVISLVVAMLLMPSASAPERA</sequence>
<evidence type="ECO:0000313" key="8">
    <source>
        <dbReference type="Proteomes" id="UP000183529"/>
    </source>
</evidence>
<evidence type="ECO:0000313" key="7">
    <source>
        <dbReference type="EMBL" id="SEJ58099.1"/>
    </source>
</evidence>
<feature type="transmembrane region" description="Helical" evidence="5">
    <location>
        <begin position="336"/>
        <end position="359"/>
    </location>
</feature>
<protein>
    <submittedName>
        <fullName evidence="7">Fusaric acid resistance protein-like</fullName>
    </submittedName>
</protein>
<gene>
    <name evidence="7" type="ORF">SAMN05216550_10669</name>
</gene>
<dbReference type="GO" id="GO:0016020">
    <property type="term" value="C:membrane"/>
    <property type="evidence" value="ECO:0007669"/>
    <property type="project" value="UniProtKB-SubCell"/>
</dbReference>
<comment type="subcellular location">
    <subcellularLocation>
        <location evidence="1">Membrane</location>
        <topology evidence="1">Multi-pass membrane protein</topology>
    </subcellularLocation>
</comment>
<evidence type="ECO:0000256" key="5">
    <source>
        <dbReference type="SAM" id="Phobius"/>
    </source>
</evidence>
<organism evidence="7 8">
    <name type="scientific">Paraburkholderia tropica</name>
    <dbReference type="NCBI Taxonomy" id="92647"/>
    <lineage>
        <taxon>Bacteria</taxon>
        <taxon>Pseudomonadati</taxon>
        <taxon>Pseudomonadota</taxon>
        <taxon>Betaproteobacteria</taxon>
        <taxon>Burkholderiales</taxon>
        <taxon>Burkholderiaceae</taxon>
        <taxon>Paraburkholderia</taxon>
    </lineage>
</organism>
<keyword evidence="2 5" id="KW-0812">Transmembrane</keyword>
<keyword evidence="4 5" id="KW-0472">Membrane</keyword>
<accession>A0AAQ1GEV5</accession>
<dbReference type="Pfam" id="PF13515">
    <property type="entry name" value="FUSC_2"/>
    <property type="match status" value="1"/>
</dbReference>